<dbReference type="OrthoDB" id="23692at2"/>
<evidence type="ECO:0000313" key="4">
    <source>
        <dbReference type="EMBL" id="KUL28872.1"/>
    </source>
</evidence>
<keyword evidence="5" id="KW-1185">Reference proteome</keyword>
<accession>A0A124G9E0</accession>
<dbReference type="InterPro" id="IPR035919">
    <property type="entry name" value="EAL_sf"/>
</dbReference>
<dbReference type="InterPro" id="IPR043128">
    <property type="entry name" value="Rev_trsase/Diguanyl_cyclase"/>
</dbReference>
<dbReference type="EMBL" id="LLZH01000284">
    <property type="protein sequence ID" value="KUL28872.1"/>
    <property type="molecule type" value="Genomic_DNA"/>
</dbReference>
<dbReference type="SMART" id="SM00267">
    <property type="entry name" value="GGDEF"/>
    <property type="match status" value="1"/>
</dbReference>
<gene>
    <name evidence="4" type="ORF">ADL15_30710</name>
</gene>
<proteinExistence type="predicted"/>
<dbReference type="InterPro" id="IPR052155">
    <property type="entry name" value="Biofilm_reg_signaling"/>
</dbReference>
<dbReference type="SUPFAM" id="SSF55073">
    <property type="entry name" value="Nucleotide cyclase"/>
    <property type="match status" value="1"/>
</dbReference>
<dbReference type="PROSITE" id="PS50883">
    <property type="entry name" value="EAL"/>
    <property type="match status" value="1"/>
</dbReference>
<dbReference type="SUPFAM" id="SSF141868">
    <property type="entry name" value="EAL domain-like"/>
    <property type="match status" value="1"/>
</dbReference>
<dbReference type="Gene3D" id="3.20.20.450">
    <property type="entry name" value="EAL domain"/>
    <property type="match status" value="1"/>
</dbReference>
<dbReference type="Gene3D" id="3.30.70.270">
    <property type="match status" value="1"/>
</dbReference>
<dbReference type="InterPro" id="IPR029787">
    <property type="entry name" value="Nucleotide_cyclase"/>
</dbReference>
<evidence type="ECO:0000313" key="5">
    <source>
        <dbReference type="Proteomes" id="UP000053244"/>
    </source>
</evidence>
<dbReference type="Proteomes" id="UP000053244">
    <property type="component" value="Unassembled WGS sequence"/>
</dbReference>
<dbReference type="InterPro" id="IPR000160">
    <property type="entry name" value="GGDEF_dom"/>
</dbReference>
<dbReference type="Pfam" id="PF00990">
    <property type="entry name" value="GGDEF"/>
    <property type="match status" value="1"/>
</dbReference>
<evidence type="ECO:0000256" key="1">
    <source>
        <dbReference type="SAM" id="Phobius"/>
    </source>
</evidence>
<dbReference type="AlphaFoldDB" id="A0A124G9E0"/>
<evidence type="ECO:0000259" key="2">
    <source>
        <dbReference type="PROSITE" id="PS50883"/>
    </source>
</evidence>
<keyword evidence="1" id="KW-1133">Transmembrane helix</keyword>
<evidence type="ECO:0000259" key="3">
    <source>
        <dbReference type="PROSITE" id="PS50887"/>
    </source>
</evidence>
<dbReference type="PROSITE" id="PS50887">
    <property type="entry name" value="GGDEF"/>
    <property type="match status" value="1"/>
</dbReference>
<reference evidence="4 5" key="1">
    <citation type="submission" date="2015-10" db="EMBL/GenBank/DDBJ databases">
        <authorList>
            <person name="Gilbert D.G."/>
        </authorList>
    </citation>
    <scope>NUCLEOTIDE SEQUENCE [LARGE SCALE GENOMIC DNA]</scope>
    <source>
        <strain evidence="4 5">NRRL B-16712</strain>
    </source>
</reference>
<dbReference type="CDD" id="cd01948">
    <property type="entry name" value="EAL"/>
    <property type="match status" value="1"/>
</dbReference>
<comment type="caution">
    <text evidence="4">The sequence shown here is derived from an EMBL/GenBank/DDBJ whole genome shotgun (WGS) entry which is preliminary data.</text>
</comment>
<dbReference type="NCBIfam" id="TIGR00254">
    <property type="entry name" value="GGDEF"/>
    <property type="match status" value="1"/>
</dbReference>
<name>A0A124G9E0_9ACTN</name>
<feature type="domain" description="GGDEF" evidence="3">
    <location>
        <begin position="243"/>
        <end position="376"/>
    </location>
</feature>
<keyword evidence="1" id="KW-0472">Membrane</keyword>
<dbReference type="InterPro" id="IPR001633">
    <property type="entry name" value="EAL_dom"/>
</dbReference>
<protein>
    <recommendedName>
        <fullName evidence="6">Diguanylate cyclase</fullName>
    </recommendedName>
</protein>
<dbReference type="CDD" id="cd01949">
    <property type="entry name" value="GGDEF"/>
    <property type="match status" value="1"/>
</dbReference>
<feature type="transmembrane region" description="Helical" evidence="1">
    <location>
        <begin position="179"/>
        <end position="201"/>
    </location>
</feature>
<dbReference type="RefSeq" id="WP_067698461.1">
    <property type="nucleotide sequence ID" value="NZ_LLZH01000284.1"/>
</dbReference>
<dbReference type="PANTHER" id="PTHR44757">
    <property type="entry name" value="DIGUANYLATE CYCLASE DGCP"/>
    <property type="match status" value="1"/>
</dbReference>
<dbReference type="Pfam" id="PF00563">
    <property type="entry name" value="EAL"/>
    <property type="match status" value="1"/>
</dbReference>
<dbReference type="PANTHER" id="PTHR44757:SF2">
    <property type="entry name" value="BIOFILM ARCHITECTURE MAINTENANCE PROTEIN MBAA"/>
    <property type="match status" value="1"/>
</dbReference>
<organism evidence="4 5">
    <name type="scientific">Actinoplanes awajinensis subsp. mycoplanecinus</name>
    <dbReference type="NCBI Taxonomy" id="135947"/>
    <lineage>
        <taxon>Bacteria</taxon>
        <taxon>Bacillati</taxon>
        <taxon>Actinomycetota</taxon>
        <taxon>Actinomycetes</taxon>
        <taxon>Micromonosporales</taxon>
        <taxon>Micromonosporaceae</taxon>
        <taxon>Actinoplanes</taxon>
    </lineage>
</organism>
<keyword evidence="1" id="KW-0812">Transmembrane</keyword>
<sequence length="640" mass="69945">MRVRPGARRIMVGALVAMLALLSGSAVLESRRHGAIVEDIIRAGNQVAAYERAAYLSAREMALIEATANDPQGLERQQLLTVDEQAHQATMVISRMDWETEARAEAANLAQRQVNLRGSILWYLALLDRREHAKALAALETDIVPSYRRNMARLQELRDQHQARYERRVTTAQYESDRLLWASLISFGLTLVMLALFGWTVRAHRRRVETMAATDTLTGLPNRAAFTLHTQKAIAAVAVRDAPGLTVLTVNIDGFRHVNDQLGPNIGDRLLAEAGWRMSAAVRETDLVARIGGDEFAILLRDTDPGRAAIVAERLREGFDQPFHLDDITVDLEISIGAATAAPDDDVSTLLGHADTAMHEAKQQHDGFRHFSPHTGQDSTARLSLLGDLRRGLDDAGQFTLHYQAKIRLTDGSVTGVEALARWHHPVKGPVSPGQFVPVLETTSLIHRFTERVLTIALRQARIWLDAGHRVPVAVNVSTRSLLDETFPGRLAALLDSSGVPGDMLCVEITEYTVMSDPATTIAALHQIRALGVKTSIDDFGTGYSSLAYLKLLPVDELKIDRSFVADMVTDPSSRALVASAVDLAHNLGLTVVAEGVEDAPTAEALSQLDCDTAQGSFFARPVPADEVSLTRRPLPLTTS</sequence>
<feature type="domain" description="EAL" evidence="2">
    <location>
        <begin position="382"/>
        <end position="636"/>
    </location>
</feature>
<evidence type="ECO:0008006" key="6">
    <source>
        <dbReference type="Google" id="ProtNLM"/>
    </source>
</evidence>
<dbReference type="SMART" id="SM00052">
    <property type="entry name" value="EAL"/>
    <property type="match status" value="1"/>
</dbReference>